<evidence type="ECO:0000313" key="2">
    <source>
        <dbReference type="Proteomes" id="UP000230423"/>
    </source>
</evidence>
<dbReference type="InterPro" id="IPR027417">
    <property type="entry name" value="P-loop_NTPase"/>
</dbReference>
<reference evidence="1 2" key="1">
    <citation type="submission" date="2015-09" db="EMBL/GenBank/DDBJ databases">
        <title>Draft genome of the parasitic nematode Teladorsagia circumcincta isolate WARC Sus (inbred).</title>
        <authorList>
            <person name="Mitreva M."/>
        </authorList>
    </citation>
    <scope>NUCLEOTIDE SEQUENCE [LARGE SCALE GENOMIC DNA]</scope>
    <source>
        <strain evidence="1 2">S</strain>
    </source>
</reference>
<dbReference type="Gene3D" id="3.40.50.300">
    <property type="entry name" value="P-loop containing nucleotide triphosphate hydrolases"/>
    <property type="match status" value="1"/>
</dbReference>
<dbReference type="AlphaFoldDB" id="A0A2G9UWI4"/>
<protein>
    <recommendedName>
        <fullName evidence="3">Phosphoribulokinase/uridine kinase domain-containing protein</fullName>
    </recommendedName>
</protein>
<accession>A0A2G9UWI4</accession>
<evidence type="ECO:0008006" key="3">
    <source>
        <dbReference type="Google" id="ProtNLM"/>
    </source>
</evidence>
<proteinExistence type="predicted"/>
<dbReference type="EMBL" id="KZ345248">
    <property type="protein sequence ID" value="PIO74611.1"/>
    <property type="molecule type" value="Genomic_DNA"/>
</dbReference>
<name>A0A2G9UWI4_TELCI</name>
<dbReference type="Proteomes" id="UP000230423">
    <property type="component" value="Unassembled WGS sequence"/>
</dbReference>
<organism evidence="1 2">
    <name type="scientific">Teladorsagia circumcincta</name>
    <name type="common">Brown stomach worm</name>
    <name type="synonym">Ostertagia circumcincta</name>
    <dbReference type="NCBI Taxonomy" id="45464"/>
    <lineage>
        <taxon>Eukaryota</taxon>
        <taxon>Metazoa</taxon>
        <taxon>Ecdysozoa</taxon>
        <taxon>Nematoda</taxon>
        <taxon>Chromadorea</taxon>
        <taxon>Rhabditida</taxon>
        <taxon>Rhabditina</taxon>
        <taxon>Rhabditomorpha</taxon>
        <taxon>Strongyloidea</taxon>
        <taxon>Trichostrongylidae</taxon>
        <taxon>Teladorsagia</taxon>
    </lineage>
</organism>
<gene>
    <name evidence="1" type="ORF">TELCIR_03377</name>
</gene>
<sequence length="54" mass="6140">MKYADVIIPRGGENDVAIDLIVQHIEDFLRPPCDKNENLIKPITEAKQEIVSLH</sequence>
<dbReference type="OrthoDB" id="5868772at2759"/>
<evidence type="ECO:0000313" key="1">
    <source>
        <dbReference type="EMBL" id="PIO74611.1"/>
    </source>
</evidence>
<keyword evidence="2" id="KW-1185">Reference proteome</keyword>